<dbReference type="InterPro" id="IPR005467">
    <property type="entry name" value="His_kinase_dom"/>
</dbReference>
<name>A0A6S6SUG1_9BACT</name>
<dbReference type="InterPro" id="IPR004358">
    <property type="entry name" value="Sig_transdc_His_kin-like_C"/>
</dbReference>
<accession>A0A6S6SUG1</accession>
<evidence type="ECO:0000256" key="3">
    <source>
        <dbReference type="ARBA" id="ARBA00022553"/>
    </source>
</evidence>
<evidence type="ECO:0000256" key="1">
    <source>
        <dbReference type="ARBA" id="ARBA00000085"/>
    </source>
</evidence>
<evidence type="ECO:0000313" key="9">
    <source>
        <dbReference type="EMBL" id="CAA6808444.1"/>
    </source>
</evidence>
<dbReference type="PRINTS" id="PR00344">
    <property type="entry name" value="BCTRLSENSOR"/>
</dbReference>
<keyword evidence="6" id="KW-0902">Two-component regulatory system</keyword>
<keyword evidence="7" id="KW-0472">Membrane</keyword>
<dbReference type="PANTHER" id="PTHR45453:SF1">
    <property type="entry name" value="PHOSPHATE REGULON SENSOR PROTEIN PHOR"/>
    <property type="match status" value="1"/>
</dbReference>
<dbReference type="EMBL" id="CACVAW010000032">
    <property type="protein sequence ID" value="CAA6808444.1"/>
    <property type="molecule type" value="Genomic_DNA"/>
</dbReference>
<dbReference type="GO" id="GO:0000155">
    <property type="term" value="F:phosphorelay sensor kinase activity"/>
    <property type="evidence" value="ECO:0007669"/>
    <property type="project" value="InterPro"/>
</dbReference>
<dbReference type="InterPro" id="IPR003661">
    <property type="entry name" value="HisK_dim/P_dom"/>
</dbReference>
<keyword evidence="4" id="KW-0808">Transferase</keyword>
<dbReference type="InterPro" id="IPR050351">
    <property type="entry name" value="BphY/WalK/GraS-like"/>
</dbReference>
<dbReference type="InterPro" id="IPR036890">
    <property type="entry name" value="HATPase_C_sf"/>
</dbReference>
<sequence>MQNFANTLSSDIVQTHMYGNGLDSINLKNFKKYNFVLYDKSKSIYGKHLDIKLTNGVYEYSGSLLYITNNTFGHLGIEYLVVIDSNFSTALDDVLNKILLVFSLIFLIICIVGVILGYIFVKPIKIQRLKIDKFIKDTTHELNTPISAVLLCVDSKLTQKNLERLKLSAKRVSDIYKDLTYISFGDVYKPNIQKQNLKEILEEECKFFEILADKKNMKLELSINECFLNIDKEDFKRLSNNLISNAIKYGNTHIKIGLTKEYFCVSDDGIGISKSKDIFNRYTRASSIGGGFGIGLDIVQNIVKRYNFKIKINSTKNIGSTIKIIF</sequence>
<keyword evidence="7" id="KW-1133">Transmembrane helix</keyword>
<dbReference type="Pfam" id="PF02518">
    <property type="entry name" value="HATPase_c"/>
    <property type="match status" value="1"/>
</dbReference>
<evidence type="ECO:0000256" key="4">
    <source>
        <dbReference type="ARBA" id="ARBA00022679"/>
    </source>
</evidence>
<reference evidence="9" key="1">
    <citation type="submission" date="2020-01" db="EMBL/GenBank/DDBJ databases">
        <authorList>
            <person name="Meier V. D."/>
            <person name="Meier V D."/>
        </authorList>
    </citation>
    <scope>NUCLEOTIDE SEQUENCE</scope>
    <source>
        <strain evidence="9">HLG_WM_MAG_12</strain>
    </source>
</reference>
<evidence type="ECO:0000256" key="7">
    <source>
        <dbReference type="SAM" id="Phobius"/>
    </source>
</evidence>
<keyword evidence="5 9" id="KW-0418">Kinase</keyword>
<feature type="domain" description="Histidine kinase" evidence="8">
    <location>
        <begin position="137"/>
        <end position="326"/>
    </location>
</feature>
<evidence type="ECO:0000256" key="6">
    <source>
        <dbReference type="ARBA" id="ARBA00023012"/>
    </source>
</evidence>
<dbReference type="SUPFAM" id="SSF55874">
    <property type="entry name" value="ATPase domain of HSP90 chaperone/DNA topoisomerase II/histidine kinase"/>
    <property type="match status" value="1"/>
</dbReference>
<gene>
    <name evidence="9" type="ORF">HELGO_WM16317</name>
</gene>
<dbReference type="SMART" id="SM00387">
    <property type="entry name" value="HATPase_c"/>
    <property type="match status" value="1"/>
</dbReference>
<dbReference type="PROSITE" id="PS50109">
    <property type="entry name" value="HIS_KIN"/>
    <property type="match status" value="1"/>
</dbReference>
<evidence type="ECO:0000259" key="8">
    <source>
        <dbReference type="PROSITE" id="PS50109"/>
    </source>
</evidence>
<dbReference type="CDD" id="cd00082">
    <property type="entry name" value="HisKA"/>
    <property type="match status" value="1"/>
</dbReference>
<dbReference type="GO" id="GO:0004721">
    <property type="term" value="F:phosphoprotein phosphatase activity"/>
    <property type="evidence" value="ECO:0007669"/>
    <property type="project" value="TreeGrafter"/>
</dbReference>
<dbReference type="EC" id="2.7.13.3" evidence="2"/>
<dbReference type="InterPro" id="IPR003594">
    <property type="entry name" value="HATPase_dom"/>
</dbReference>
<dbReference type="PANTHER" id="PTHR45453">
    <property type="entry name" value="PHOSPHATE REGULON SENSOR PROTEIN PHOR"/>
    <property type="match status" value="1"/>
</dbReference>
<feature type="transmembrane region" description="Helical" evidence="7">
    <location>
        <begin position="98"/>
        <end position="121"/>
    </location>
</feature>
<organism evidence="9">
    <name type="scientific">uncultured Campylobacterales bacterium</name>
    <dbReference type="NCBI Taxonomy" id="352960"/>
    <lineage>
        <taxon>Bacteria</taxon>
        <taxon>Pseudomonadati</taxon>
        <taxon>Campylobacterota</taxon>
        <taxon>Epsilonproteobacteria</taxon>
        <taxon>Campylobacterales</taxon>
        <taxon>environmental samples</taxon>
    </lineage>
</organism>
<protein>
    <recommendedName>
        <fullName evidence="2">histidine kinase</fullName>
        <ecNumber evidence="2">2.7.13.3</ecNumber>
    </recommendedName>
</protein>
<evidence type="ECO:0000256" key="5">
    <source>
        <dbReference type="ARBA" id="ARBA00022777"/>
    </source>
</evidence>
<keyword evidence="7" id="KW-0812">Transmembrane</keyword>
<proteinExistence type="predicted"/>
<dbReference type="GO" id="GO:0005886">
    <property type="term" value="C:plasma membrane"/>
    <property type="evidence" value="ECO:0007669"/>
    <property type="project" value="TreeGrafter"/>
</dbReference>
<dbReference type="Gene3D" id="3.30.565.10">
    <property type="entry name" value="Histidine kinase-like ATPase, C-terminal domain"/>
    <property type="match status" value="1"/>
</dbReference>
<keyword evidence="3" id="KW-0597">Phosphoprotein</keyword>
<evidence type="ECO:0000256" key="2">
    <source>
        <dbReference type="ARBA" id="ARBA00012438"/>
    </source>
</evidence>
<comment type="catalytic activity">
    <reaction evidence="1">
        <text>ATP + protein L-histidine = ADP + protein N-phospho-L-histidine.</text>
        <dbReference type="EC" id="2.7.13.3"/>
    </reaction>
</comment>
<dbReference type="GO" id="GO:0016036">
    <property type="term" value="P:cellular response to phosphate starvation"/>
    <property type="evidence" value="ECO:0007669"/>
    <property type="project" value="TreeGrafter"/>
</dbReference>
<dbReference type="CDD" id="cd00075">
    <property type="entry name" value="HATPase"/>
    <property type="match status" value="1"/>
</dbReference>
<dbReference type="AlphaFoldDB" id="A0A6S6SUG1"/>